<evidence type="ECO:0000256" key="19">
    <source>
        <dbReference type="PIRSR" id="PIRSR600823-3"/>
    </source>
</evidence>
<evidence type="ECO:0000256" key="12">
    <source>
        <dbReference type="ARBA" id="ARBA00023002"/>
    </source>
</evidence>
<dbReference type="InterPro" id="IPR019794">
    <property type="entry name" value="Peroxidases_AS"/>
</dbReference>
<evidence type="ECO:0000256" key="22">
    <source>
        <dbReference type="RuleBase" id="RU362060"/>
    </source>
</evidence>
<dbReference type="GO" id="GO:0042744">
    <property type="term" value="P:hydrogen peroxide catabolic process"/>
    <property type="evidence" value="ECO:0007669"/>
    <property type="project" value="UniProtKB-KW"/>
</dbReference>
<dbReference type="InterPro" id="IPR010255">
    <property type="entry name" value="Haem_peroxidase_sf"/>
</dbReference>
<feature type="binding site" evidence="19">
    <location>
        <position position="283"/>
    </location>
    <ligand>
        <name>Ca(2+)</name>
        <dbReference type="ChEBI" id="CHEBI:29108"/>
        <label>2</label>
    </ligand>
</feature>
<evidence type="ECO:0000259" key="23">
    <source>
        <dbReference type="PROSITE" id="PS50873"/>
    </source>
</evidence>
<dbReference type="GO" id="GO:0006979">
    <property type="term" value="P:response to oxidative stress"/>
    <property type="evidence" value="ECO:0007669"/>
    <property type="project" value="UniProtKB-UniRule"/>
</dbReference>
<keyword evidence="25" id="KW-1185">Reference proteome</keyword>
<evidence type="ECO:0000256" key="20">
    <source>
        <dbReference type="PIRSR" id="PIRSR600823-4"/>
    </source>
</evidence>
<dbReference type="PROSITE" id="PS00436">
    <property type="entry name" value="PEROXIDASE_2"/>
    <property type="match status" value="1"/>
</dbReference>
<evidence type="ECO:0000256" key="9">
    <source>
        <dbReference type="ARBA" id="ARBA00022723"/>
    </source>
</evidence>
<feature type="chain" id="PRO_5021021901" description="Peroxidase" evidence="22">
    <location>
        <begin position="21"/>
        <end position="360"/>
    </location>
</feature>
<dbReference type="PRINTS" id="PR00461">
    <property type="entry name" value="PLPEROXIDASE"/>
</dbReference>
<keyword evidence="14 21" id="KW-1015">Disulfide bond</keyword>
<dbReference type="EMBL" id="CM016553">
    <property type="protein sequence ID" value="TKW36117.1"/>
    <property type="molecule type" value="Genomic_DNA"/>
</dbReference>
<keyword evidence="10 22" id="KW-0732">Signal</keyword>
<dbReference type="EC" id="1.11.1.7" evidence="5 22"/>
<dbReference type="FunFam" id="1.10.420.10:FF:000006">
    <property type="entry name" value="Peroxidase"/>
    <property type="match status" value="1"/>
</dbReference>
<feature type="binding site" evidence="19">
    <location>
        <position position="107"/>
    </location>
    <ligand>
        <name>Ca(2+)</name>
        <dbReference type="ChEBI" id="CHEBI:29108"/>
        <label>1</label>
    </ligand>
</feature>
<dbReference type="Proteomes" id="UP000298652">
    <property type="component" value="Chromosome 2"/>
</dbReference>
<evidence type="ECO:0000256" key="10">
    <source>
        <dbReference type="ARBA" id="ARBA00022729"/>
    </source>
</evidence>
<dbReference type="PRINTS" id="PR00458">
    <property type="entry name" value="PEROXIDASE"/>
</dbReference>
<feature type="binding site" description="axial binding residue" evidence="19">
    <location>
        <position position="230"/>
    </location>
    <ligand>
        <name>heme b</name>
        <dbReference type="ChEBI" id="CHEBI:60344"/>
    </ligand>
    <ligandPart>
        <name>Fe</name>
        <dbReference type="ChEBI" id="CHEBI:18248"/>
    </ligandPart>
</feature>
<dbReference type="PANTHER" id="PTHR31235">
    <property type="entry name" value="PEROXIDASE 25-RELATED"/>
    <property type="match status" value="1"/>
</dbReference>
<evidence type="ECO:0000256" key="6">
    <source>
        <dbReference type="ARBA" id="ARBA00022525"/>
    </source>
</evidence>
<feature type="disulfide bond" evidence="21">
    <location>
        <begin position="156"/>
        <end position="356"/>
    </location>
</feature>
<dbReference type="GO" id="GO:0140825">
    <property type="term" value="F:lactoperoxidase activity"/>
    <property type="evidence" value="ECO:0007669"/>
    <property type="project" value="UniProtKB-EC"/>
</dbReference>
<accession>A0A4U6WE25</accession>
<feature type="disulfide bond" evidence="21">
    <location>
        <begin position="237"/>
        <end position="265"/>
    </location>
</feature>
<comment type="function">
    <text evidence="2">Removal of H(2)O(2), oxidation of toxic reductants, biosynthesis and degradation of lignin, suberization, auxin catabolism, response to environmental stresses such as wounding, pathogen attack and oxidative stress. These functions might be dependent on each isozyme/isoform in each plant tissue.</text>
</comment>
<dbReference type="InterPro" id="IPR033905">
    <property type="entry name" value="Secretory_peroxidase"/>
</dbReference>
<dbReference type="InterPro" id="IPR002016">
    <property type="entry name" value="Haem_peroxidase"/>
</dbReference>
<feature type="binding site" evidence="19">
    <location>
        <position position="280"/>
    </location>
    <ligand>
        <name>Ca(2+)</name>
        <dbReference type="ChEBI" id="CHEBI:29108"/>
        <label>2</label>
    </ligand>
</feature>
<dbReference type="GO" id="GO:0005576">
    <property type="term" value="C:extracellular region"/>
    <property type="evidence" value="ECO:0007669"/>
    <property type="project" value="UniProtKB-SubCell"/>
</dbReference>
<dbReference type="GO" id="GO:0020037">
    <property type="term" value="F:heme binding"/>
    <property type="evidence" value="ECO:0007669"/>
    <property type="project" value="UniProtKB-UniRule"/>
</dbReference>
<name>A0A4U6WE25_SETVI</name>
<dbReference type="SUPFAM" id="SSF48113">
    <property type="entry name" value="Heme-dependent peroxidases"/>
    <property type="match status" value="1"/>
</dbReference>
<keyword evidence="8 22" id="KW-0349">Heme</keyword>
<dbReference type="Gene3D" id="1.10.420.10">
    <property type="entry name" value="Peroxidase, domain 2"/>
    <property type="match status" value="1"/>
</dbReference>
<feature type="binding site" evidence="19">
    <location>
        <position position="122"/>
    </location>
    <ligand>
        <name>Ca(2+)</name>
        <dbReference type="ChEBI" id="CHEBI:29108"/>
        <label>1</label>
    </ligand>
</feature>
<feature type="binding site" evidence="19">
    <location>
        <position position="100"/>
    </location>
    <ligand>
        <name>Ca(2+)</name>
        <dbReference type="ChEBI" id="CHEBI:29108"/>
        <label>1</label>
    </ligand>
</feature>
<organism evidence="24 25">
    <name type="scientific">Setaria viridis</name>
    <name type="common">Green bristlegrass</name>
    <name type="synonym">Setaria italica subsp. viridis</name>
    <dbReference type="NCBI Taxonomy" id="4556"/>
    <lineage>
        <taxon>Eukaryota</taxon>
        <taxon>Viridiplantae</taxon>
        <taxon>Streptophyta</taxon>
        <taxon>Embryophyta</taxon>
        <taxon>Tracheophyta</taxon>
        <taxon>Spermatophyta</taxon>
        <taxon>Magnoliopsida</taxon>
        <taxon>Liliopsida</taxon>
        <taxon>Poales</taxon>
        <taxon>Poaceae</taxon>
        <taxon>PACMAD clade</taxon>
        <taxon>Panicoideae</taxon>
        <taxon>Panicodae</taxon>
        <taxon>Paniceae</taxon>
        <taxon>Cenchrinae</taxon>
        <taxon>Setaria</taxon>
    </lineage>
</organism>
<dbReference type="Gene3D" id="1.10.520.10">
    <property type="match status" value="1"/>
</dbReference>
<dbReference type="AlphaFoldDB" id="A0A4U6WE25"/>
<comment type="similarity">
    <text evidence="22">Belongs to the peroxidase family. Classical plant (class III) peroxidase subfamily.</text>
</comment>
<evidence type="ECO:0000256" key="7">
    <source>
        <dbReference type="ARBA" id="ARBA00022559"/>
    </source>
</evidence>
<evidence type="ECO:0000256" key="4">
    <source>
        <dbReference type="ARBA" id="ARBA00006873"/>
    </source>
</evidence>
<evidence type="ECO:0000313" key="25">
    <source>
        <dbReference type="Proteomes" id="UP000298652"/>
    </source>
</evidence>
<keyword evidence="7 22" id="KW-0575">Peroxidase</keyword>
<dbReference type="GO" id="GO:0046872">
    <property type="term" value="F:metal ion binding"/>
    <property type="evidence" value="ECO:0007669"/>
    <property type="project" value="UniProtKB-UniRule"/>
</dbReference>
<evidence type="ECO:0000256" key="14">
    <source>
        <dbReference type="ARBA" id="ARBA00023157"/>
    </source>
</evidence>
<dbReference type="Gramene" id="TKW36117">
    <property type="protein sequence ID" value="TKW36117"/>
    <property type="gene ID" value="SEVIR_2G419600v2"/>
</dbReference>
<feature type="domain" description="Plant heme peroxidase family profile" evidence="23">
    <location>
        <begin position="58"/>
        <end position="360"/>
    </location>
</feature>
<sequence length="360" mass="37802">MAKLAVVALLVLLGSVVCQADYGNPGSGSGSGSGFHIPIQIPFPHLTPTPTPSPNAGGLAVGFYDSTCQNAEEIVRGVVENAVRQNPGIGAGLIRMLFHDCFVEGCDGSVLLDPTPANPQPEKLAVPPNFPSLRGFEVIDAAKAALEAACPGNVSCADILAFAARDASAVLSNGNINFTVPAGRRDGRVSNSSDALQFLPPPSFNLSELTASFAAKGLDVDDLVVLSGAHTVGRSHCSPFVSDGRLNASTSDMNPGLAAQLRRQCPANPNATNDPTVAQDVVTPVRLDNQYYRNVLNHSVLFTSDAVLLRSVQTTVAVVMNAFVPGLWEQKFSRAMVKMANIEVKTGANGEIRRNCRVVN</sequence>
<keyword evidence="12 22" id="KW-0560">Oxidoreductase</keyword>
<evidence type="ECO:0000313" key="24">
    <source>
        <dbReference type="EMBL" id="TKW36117.1"/>
    </source>
</evidence>
<evidence type="ECO:0000256" key="18">
    <source>
        <dbReference type="PIRSR" id="PIRSR600823-2"/>
    </source>
</evidence>
<evidence type="ECO:0000256" key="13">
    <source>
        <dbReference type="ARBA" id="ARBA00023004"/>
    </source>
</evidence>
<keyword evidence="16 22" id="KW-0376">Hydrogen peroxide</keyword>
<protein>
    <recommendedName>
        <fullName evidence="5 22">Peroxidase</fullName>
        <ecNumber evidence="5 22">1.11.1.7</ecNumber>
    </recommendedName>
</protein>
<feature type="binding site" evidence="19">
    <location>
        <position position="231"/>
    </location>
    <ligand>
        <name>Ca(2+)</name>
        <dbReference type="ChEBI" id="CHEBI:29108"/>
        <label>2</label>
    </ligand>
</feature>
<feature type="disulfide bond" evidence="21">
    <location>
        <begin position="101"/>
        <end position="106"/>
    </location>
</feature>
<comment type="similarity">
    <text evidence="4">Belongs to the peroxidase family. Ascorbate peroxidase subfamily.</text>
</comment>
<comment type="catalytic activity">
    <reaction evidence="1 22">
        <text>2 a phenolic donor + H2O2 = 2 a phenolic radical donor + 2 H2O</text>
        <dbReference type="Rhea" id="RHEA:56136"/>
        <dbReference type="ChEBI" id="CHEBI:15377"/>
        <dbReference type="ChEBI" id="CHEBI:16240"/>
        <dbReference type="ChEBI" id="CHEBI:139520"/>
        <dbReference type="ChEBI" id="CHEBI:139521"/>
        <dbReference type="EC" id="1.11.1.7"/>
    </reaction>
</comment>
<evidence type="ECO:0000256" key="15">
    <source>
        <dbReference type="ARBA" id="ARBA00023180"/>
    </source>
</evidence>
<feature type="disulfide bond" evidence="21">
    <location>
        <begin position="68"/>
        <end position="150"/>
    </location>
</feature>
<keyword evidence="11 19" id="KW-0106">Calcium</keyword>
<reference evidence="24" key="1">
    <citation type="submission" date="2019-03" db="EMBL/GenBank/DDBJ databases">
        <title>WGS assembly of Setaria viridis.</title>
        <authorList>
            <person name="Huang P."/>
            <person name="Jenkins J."/>
            <person name="Grimwood J."/>
            <person name="Barry K."/>
            <person name="Healey A."/>
            <person name="Mamidi S."/>
            <person name="Sreedasyam A."/>
            <person name="Shu S."/>
            <person name="Feldman M."/>
            <person name="Wu J."/>
            <person name="Yu Y."/>
            <person name="Chen C."/>
            <person name="Johnson J."/>
            <person name="Rokhsar D."/>
            <person name="Baxter I."/>
            <person name="Schmutz J."/>
            <person name="Brutnell T."/>
            <person name="Kellogg E."/>
        </authorList>
    </citation>
    <scope>NUCLEOTIDE SEQUENCE [LARGE SCALE GENOMIC DNA]</scope>
</reference>
<evidence type="ECO:0000256" key="17">
    <source>
        <dbReference type="PIRSR" id="PIRSR600823-1"/>
    </source>
</evidence>
<comment type="cofactor">
    <cofactor evidence="19 22">
        <name>Ca(2+)</name>
        <dbReference type="ChEBI" id="CHEBI:29108"/>
    </cofactor>
    <text evidence="19 22">Binds 2 calcium ions per subunit.</text>
</comment>
<dbReference type="PROSITE" id="PS00435">
    <property type="entry name" value="PEROXIDASE_1"/>
    <property type="match status" value="1"/>
</dbReference>
<keyword evidence="6 22" id="KW-0964">Secreted</keyword>
<dbReference type="InterPro" id="IPR019793">
    <property type="entry name" value="Peroxidases_heam-ligand_BS"/>
</dbReference>
<dbReference type="CDD" id="cd00693">
    <property type="entry name" value="secretory_peroxidase"/>
    <property type="match status" value="1"/>
</dbReference>
<feature type="site" description="Transition state stabilizer" evidence="20">
    <location>
        <position position="95"/>
    </location>
</feature>
<evidence type="ECO:0000256" key="3">
    <source>
        <dbReference type="ARBA" id="ARBA00004613"/>
    </source>
</evidence>
<evidence type="ECO:0000256" key="5">
    <source>
        <dbReference type="ARBA" id="ARBA00012313"/>
    </source>
</evidence>
<comment type="cofactor">
    <cofactor evidence="19 22">
        <name>heme b</name>
        <dbReference type="ChEBI" id="CHEBI:60344"/>
    </cofactor>
    <text evidence="19 22">Binds 1 heme b (iron(II)-protoporphyrin IX) group per subunit.</text>
</comment>
<feature type="active site" description="Proton acceptor" evidence="17">
    <location>
        <position position="99"/>
    </location>
</feature>
<dbReference type="FunFam" id="1.10.520.10:FF:000006">
    <property type="entry name" value="Peroxidase"/>
    <property type="match status" value="1"/>
</dbReference>
<feature type="binding site" evidence="18">
    <location>
        <position position="200"/>
    </location>
    <ligand>
        <name>substrate</name>
    </ligand>
</feature>
<dbReference type="Pfam" id="PF00141">
    <property type="entry name" value="peroxidase"/>
    <property type="match status" value="1"/>
</dbReference>
<feature type="binding site" evidence="19">
    <location>
        <position position="105"/>
    </location>
    <ligand>
        <name>Ca(2+)</name>
        <dbReference type="ChEBI" id="CHEBI:29108"/>
        <label>1</label>
    </ligand>
</feature>
<evidence type="ECO:0000256" key="2">
    <source>
        <dbReference type="ARBA" id="ARBA00002322"/>
    </source>
</evidence>
<gene>
    <name evidence="24" type="ORF">SEVIR_2G419600v2</name>
</gene>
<evidence type="ECO:0000256" key="8">
    <source>
        <dbReference type="ARBA" id="ARBA00022617"/>
    </source>
</evidence>
<dbReference type="OMA" id="RQYYTNV"/>
<comment type="subcellular location">
    <subcellularLocation>
        <location evidence="3 22">Secreted</location>
    </subcellularLocation>
</comment>
<keyword evidence="15" id="KW-0325">Glycoprotein</keyword>
<keyword evidence="13 19" id="KW-0408">Iron</keyword>
<keyword evidence="9 19" id="KW-0479">Metal-binding</keyword>
<feature type="binding site" evidence="19">
    <location>
        <position position="288"/>
    </location>
    <ligand>
        <name>Ca(2+)</name>
        <dbReference type="ChEBI" id="CHEBI:29108"/>
        <label>2</label>
    </ligand>
</feature>
<evidence type="ECO:0000256" key="1">
    <source>
        <dbReference type="ARBA" id="ARBA00000189"/>
    </source>
</evidence>
<proteinExistence type="inferred from homology"/>
<evidence type="ECO:0000256" key="21">
    <source>
        <dbReference type="PIRSR" id="PIRSR600823-5"/>
    </source>
</evidence>
<feature type="binding site" evidence="19">
    <location>
        <position position="103"/>
    </location>
    <ligand>
        <name>Ca(2+)</name>
        <dbReference type="ChEBI" id="CHEBI:29108"/>
        <label>1</label>
    </ligand>
</feature>
<dbReference type="PROSITE" id="PS50873">
    <property type="entry name" value="PEROXIDASE_4"/>
    <property type="match status" value="1"/>
</dbReference>
<dbReference type="InterPro" id="IPR000823">
    <property type="entry name" value="Peroxidase_pln"/>
</dbReference>
<evidence type="ECO:0000256" key="11">
    <source>
        <dbReference type="ARBA" id="ARBA00022837"/>
    </source>
</evidence>
<feature type="signal peptide" evidence="22">
    <location>
        <begin position="1"/>
        <end position="20"/>
    </location>
</feature>
<evidence type="ECO:0000256" key="16">
    <source>
        <dbReference type="ARBA" id="ARBA00023324"/>
    </source>
</evidence>
<feature type="binding site" evidence="19">
    <location>
        <position position="109"/>
    </location>
    <ligand>
        <name>Ca(2+)</name>
        <dbReference type="ChEBI" id="CHEBI:29108"/>
        <label>1</label>
    </ligand>
</feature>